<evidence type="ECO:0000313" key="2">
    <source>
        <dbReference type="Proteomes" id="UP000503129"/>
    </source>
</evidence>
<gene>
    <name evidence="1" type="ORF">DP114_08955</name>
</gene>
<organism evidence="1 2">
    <name type="scientific">Brasilonema sennae CENA114</name>
    <dbReference type="NCBI Taxonomy" id="415709"/>
    <lineage>
        <taxon>Bacteria</taxon>
        <taxon>Bacillati</taxon>
        <taxon>Cyanobacteriota</taxon>
        <taxon>Cyanophyceae</taxon>
        <taxon>Nostocales</taxon>
        <taxon>Scytonemataceae</taxon>
        <taxon>Brasilonema</taxon>
        <taxon>Bromeliae group (in: Brasilonema)</taxon>
    </lineage>
</organism>
<dbReference type="AlphaFoldDB" id="A0A856MA20"/>
<accession>A0A856MA20</accession>
<dbReference type="EMBL" id="CP030118">
    <property type="protein sequence ID" value="QDL08013.1"/>
    <property type="molecule type" value="Genomic_DNA"/>
</dbReference>
<sequence>MGFIKIENVVINTSYVAAVILNHQTSSGEKSVSVLIATPKFTLSQSETISQNPQNHLPSEWIEFTGSAANALQDYFTSFNNVIDLLPQHQESGIV</sequence>
<dbReference type="KEGG" id="bsen:DP114_08955"/>
<keyword evidence="2" id="KW-1185">Reference proteome</keyword>
<name>A0A856MA20_9CYAN</name>
<proteinExistence type="predicted"/>
<dbReference type="RefSeq" id="WP_169264189.1">
    <property type="nucleotide sequence ID" value="NZ_CAWOXK010000001.1"/>
</dbReference>
<evidence type="ECO:0000313" key="1">
    <source>
        <dbReference type="EMBL" id="QDL08013.1"/>
    </source>
</evidence>
<protein>
    <submittedName>
        <fullName evidence="1">Uncharacterized protein</fullName>
    </submittedName>
</protein>
<reference evidence="1 2" key="1">
    <citation type="submission" date="2018-06" db="EMBL/GenBank/DDBJ databases">
        <title>Comparative genomics of Brasilonema spp. strains.</title>
        <authorList>
            <person name="Alvarenga D.O."/>
            <person name="Fiore M.F."/>
            <person name="Varani A.M."/>
        </authorList>
    </citation>
    <scope>NUCLEOTIDE SEQUENCE [LARGE SCALE GENOMIC DNA]</scope>
    <source>
        <strain evidence="1 2">CENA114</strain>
    </source>
</reference>
<dbReference type="Proteomes" id="UP000503129">
    <property type="component" value="Chromosome"/>
</dbReference>